<evidence type="ECO:0000313" key="2">
    <source>
        <dbReference type="EMBL" id="KAG0484563.1"/>
    </source>
</evidence>
<keyword evidence="4" id="KW-1185">Reference proteome</keyword>
<protein>
    <submittedName>
        <fullName evidence="2">Uncharacterized protein</fullName>
    </submittedName>
</protein>
<sequence>MNSGSVPSASSTAVQGGKDRAGRPGQQQPVGITMPWNRPKIIGDGESLPEWKIHCLCSEQSLLSPRGVHIAGGWF</sequence>
<name>A0A835RDQ3_VANPL</name>
<evidence type="ECO:0000256" key="1">
    <source>
        <dbReference type="SAM" id="MobiDB-lite"/>
    </source>
</evidence>
<evidence type="ECO:0000313" key="5">
    <source>
        <dbReference type="Proteomes" id="UP000639772"/>
    </source>
</evidence>
<comment type="caution">
    <text evidence="2">The sequence shown here is derived from an EMBL/GenBank/DDBJ whole genome shotgun (WGS) entry which is preliminary data.</text>
</comment>
<dbReference type="OrthoDB" id="10416217at2759"/>
<dbReference type="Proteomes" id="UP000639772">
    <property type="component" value="Unassembled WGS sequence"/>
</dbReference>
<feature type="compositionally biased region" description="Polar residues" evidence="1">
    <location>
        <begin position="1"/>
        <end position="14"/>
    </location>
</feature>
<dbReference type="EMBL" id="JADCNL010000004">
    <property type="protein sequence ID" value="KAG0484563.1"/>
    <property type="molecule type" value="Genomic_DNA"/>
</dbReference>
<accession>A0A835RDQ3</accession>
<proteinExistence type="predicted"/>
<dbReference type="EMBL" id="JADCNM010000004">
    <property type="protein sequence ID" value="KAG0486388.1"/>
    <property type="molecule type" value="Genomic_DNA"/>
</dbReference>
<gene>
    <name evidence="3" type="ORF">HPP92_008483</name>
    <name evidence="2" type="ORF">HPP92_008642</name>
</gene>
<dbReference type="AlphaFoldDB" id="A0A835RDQ3"/>
<feature type="region of interest" description="Disordered" evidence="1">
    <location>
        <begin position="1"/>
        <end position="43"/>
    </location>
</feature>
<evidence type="ECO:0000313" key="3">
    <source>
        <dbReference type="EMBL" id="KAG0486388.1"/>
    </source>
</evidence>
<organism evidence="2 4">
    <name type="scientific">Vanilla planifolia</name>
    <name type="common">Vanilla</name>
    <dbReference type="NCBI Taxonomy" id="51239"/>
    <lineage>
        <taxon>Eukaryota</taxon>
        <taxon>Viridiplantae</taxon>
        <taxon>Streptophyta</taxon>
        <taxon>Embryophyta</taxon>
        <taxon>Tracheophyta</taxon>
        <taxon>Spermatophyta</taxon>
        <taxon>Magnoliopsida</taxon>
        <taxon>Liliopsida</taxon>
        <taxon>Asparagales</taxon>
        <taxon>Orchidaceae</taxon>
        <taxon>Vanilloideae</taxon>
        <taxon>Vanilleae</taxon>
        <taxon>Vanilla</taxon>
    </lineage>
</organism>
<dbReference type="Proteomes" id="UP000636800">
    <property type="component" value="Unassembled WGS sequence"/>
</dbReference>
<evidence type="ECO:0000313" key="4">
    <source>
        <dbReference type="Proteomes" id="UP000636800"/>
    </source>
</evidence>
<reference evidence="4 5" key="1">
    <citation type="journal article" date="2020" name="Nat. Food">
        <title>A phased Vanilla planifolia genome enables genetic improvement of flavour and production.</title>
        <authorList>
            <person name="Hasing T."/>
            <person name="Tang H."/>
            <person name="Brym M."/>
            <person name="Khazi F."/>
            <person name="Huang T."/>
            <person name="Chambers A.H."/>
        </authorList>
    </citation>
    <scope>NUCLEOTIDE SEQUENCE [LARGE SCALE GENOMIC DNA]</scope>
    <source>
        <tissue evidence="2">Leaf</tissue>
    </source>
</reference>